<dbReference type="EMBL" id="JACHJQ010000002">
    <property type="protein sequence ID" value="MBB4905581.1"/>
    <property type="molecule type" value="Genomic_DNA"/>
</dbReference>
<protein>
    <submittedName>
        <fullName evidence="1">L-asparaginase II</fullName>
    </submittedName>
</protein>
<name>A0A7W7VCX7_9PSEU</name>
<reference evidence="1 2" key="1">
    <citation type="submission" date="2020-08" db="EMBL/GenBank/DDBJ databases">
        <title>Genomic Encyclopedia of Type Strains, Phase III (KMG-III): the genomes of soil and plant-associated and newly described type strains.</title>
        <authorList>
            <person name="Whitman W."/>
        </authorList>
    </citation>
    <scope>NUCLEOTIDE SEQUENCE [LARGE SCALE GENOMIC DNA]</scope>
    <source>
        <strain evidence="1 2">CECT 8960</strain>
    </source>
</reference>
<proteinExistence type="predicted"/>
<sequence length="317" mass="32286">MTELAVVERSGFVESRHHGTLVGLAADGSVAVSLGAVSAPILPRSSTKPWQAAGCRAAGLELSVAGTALSAGSHTGEDRHVALVREILAGAGLSEEDLRCPADWPEDEETRHRLNRAGDGPSRVRMNCSGKHAAMLATAVLNGWSTHDYLSPDHPVHKAIRERLEAVAGSVSHVAVDGCGAPLFSTTVPGLARAARAMATASLSTPEGAVAAAMRAEPEYVGGRGHENSEFMRLVPGSICKGGAEGVLMAAAATGQAVAMKVVDGSPRATTLLALTVLGALGVNVSAATALAELPILGGGVPVGEIRVSDEVRAALR</sequence>
<dbReference type="Proteomes" id="UP000520767">
    <property type="component" value="Unassembled WGS sequence"/>
</dbReference>
<dbReference type="Pfam" id="PF06089">
    <property type="entry name" value="Asparaginase_II"/>
    <property type="match status" value="1"/>
</dbReference>
<dbReference type="PANTHER" id="PTHR42110:SF1">
    <property type="entry name" value="L-ASPARAGINASE, PUTATIVE (AFU_ORTHOLOGUE AFUA_3G11890)-RELATED"/>
    <property type="match status" value="1"/>
</dbReference>
<keyword evidence="2" id="KW-1185">Reference proteome</keyword>
<evidence type="ECO:0000313" key="2">
    <source>
        <dbReference type="Proteomes" id="UP000520767"/>
    </source>
</evidence>
<dbReference type="RefSeq" id="WP_184809789.1">
    <property type="nucleotide sequence ID" value="NZ_JACHJQ010000002.1"/>
</dbReference>
<comment type="caution">
    <text evidence="1">The sequence shown here is derived from an EMBL/GenBank/DDBJ whole genome shotgun (WGS) entry which is preliminary data.</text>
</comment>
<evidence type="ECO:0000313" key="1">
    <source>
        <dbReference type="EMBL" id="MBB4905581.1"/>
    </source>
</evidence>
<dbReference type="PANTHER" id="PTHR42110">
    <property type="entry name" value="L-ASPARAGINASE, PUTATIVE (AFU_ORTHOLOGUE AFUA_3G11890)-RELATED"/>
    <property type="match status" value="1"/>
</dbReference>
<dbReference type="AlphaFoldDB" id="A0A7W7VCX7"/>
<gene>
    <name evidence="1" type="ORF">FHR82_001798</name>
</gene>
<accession>A0A7W7VCX7</accession>
<dbReference type="InterPro" id="IPR010349">
    <property type="entry name" value="Asparaginase_II"/>
</dbReference>
<organism evidence="1 2">
    <name type="scientific">Actinophytocola algeriensis</name>
    <dbReference type="NCBI Taxonomy" id="1768010"/>
    <lineage>
        <taxon>Bacteria</taxon>
        <taxon>Bacillati</taxon>
        <taxon>Actinomycetota</taxon>
        <taxon>Actinomycetes</taxon>
        <taxon>Pseudonocardiales</taxon>
        <taxon>Pseudonocardiaceae</taxon>
    </lineage>
</organism>